<dbReference type="PANTHER" id="PTHR36442">
    <property type="entry name" value="CYCLIC-DI-AMP PHOSPHODIESTERASE PGPH"/>
    <property type="match status" value="1"/>
</dbReference>
<evidence type="ECO:0000313" key="3">
    <source>
        <dbReference type="EMBL" id="NEZ92002.1"/>
    </source>
</evidence>
<feature type="transmembrane region" description="Helical" evidence="1">
    <location>
        <begin position="18"/>
        <end position="37"/>
    </location>
</feature>
<dbReference type="InterPro" id="IPR006675">
    <property type="entry name" value="HDIG_dom"/>
</dbReference>
<dbReference type="InterPro" id="IPR011621">
    <property type="entry name" value="Metal-dep_PHydrolase_7TM_intra"/>
</dbReference>
<feature type="domain" description="HD/PDEase" evidence="2">
    <location>
        <begin position="474"/>
        <end position="632"/>
    </location>
</feature>
<dbReference type="PANTHER" id="PTHR36442:SF1">
    <property type="entry name" value="CYCLIC-DI-AMP PHOSPHODIESTERASE PGPH"/>
    <property type="match status" value="1"/>
</dbReference>
<reference evidence="4" key="3">
    <citation type="submission" date="2021-02" db="EMBL/GenBank/DDBJ databases">
        <authorList>
            <person name="Dover N."/>
            <person name="Barash J.R."/>
            <person name="Bell J.M."/>
            <person name="Sylvester M.D."/>
            <person name="Arnon S."/>
        </authorList>
    </citation>
    <scope>NUCLEOTIDE SEQUENCE</scope>
    <source>
        <strain evidence="4">IBCA10-7060</strain>
    </source>
</reference>
<evidence type="ECO:0000256" key="1">
    <source>
        <dbReference type="SAM" id="Phobius"/>
    </source>
</evidence>
<evidence type="ECO:0000313" key="6">
    <source>
        <dbReference type="Proteomes" id="UP000663464"/>
    </source>
</evidence>
<dbReference type="EMBL" id="SGKC01000013">
    <property type="protein sequence ID" value="NEZ92002.1"/>
    <property type="molecule type" value="Genomic_DNA"/>
</dbReference>
<evidence type="ECO:0000259" key="2">
    <source>
        <dbReference type="SMART" id="SM00471"/>
    </source>
</evidence>
<feature type="transmembrane region" description="Helical" evidence="1">
    <location>
        <begin position="355"/>
        <end position="379"/>
    </location>
</feature>
<dbReference type="InterPro" id="IPR003607">
    <property type="entry name" value="HD/PDEase_dom"/>
</dbReference>
<feature type="transmembrane region" description="Helical" evidence="1">
    <location>
        <begin position="326"/>
        <end position="343"/>
    </location>
</feature>
<dbReference type="NCBIfam" id="TIGR00277">
    <property type="entry name" value="HDIG"/>
    <property type="match status" value="1"/>
</dbReference>
<dbReference type="RefSeq" id="WP_003359976.1">
    <property type="nucleotide sequence ID" value="NZ_AP025140.1"/>
</dbReference>
<dbReference type="Pfam" id="PF01966">
    <property type="entry name" value="HD"/>
    <property type="match status" value="1"/>
</dbReference>
<dbReference type="Pfam" id="PF07697">
    <property type="entry name" value="7TMR-HDED"/>
    <property type="match status" value="1"/>
</dbReference>
<dbReference type="InterPro" id="IPR011624">
    <property type="entry name" value="Metal-dep_PHydrolase_7TM_extra"/>
</dbReference>
<dbReference type="SMART" id="SM00471">
    <property type="entry name" value="HDc"/>
    <property type="match status" value="1"/>
</dbReference>
<evidence type="ECO:0000313" key="4">
    <source>
        <dbReference type="EMBL" id="QRI52903.1"/>
    </source>
</evidence>
<dbReference type="Proteomes" id="UP000473887">
    <property type="component" value="Unassembled WGS sequence"/>
</dbReference>
<keyword evidence="1" id="KW-0812">Transmembrane</keyword>
<dbReference type="InterPro" id="IPR052722">
    <property type="entry name" value="PgpH_phosphodiesterase"/>
</dbReference>
<sequence>MKKITMEEIKKDNKLKRVLVFFITFLFMYVVLITSFVTKKYDLQEGDIAKVDIKAPREIKDEVSTKARLQQALESVPIQYTKRTEVKTEILNEINSFFSQANSLKDKRIDERQKVQQLDQNGKINISERELSQILNLDKSELKSMQDVLIKVISDVYENVNISDDSQKDNAQDIKKAQEYVYSKIKMSKITNPLRQLAINIAYSEIKPNFYYDKEKTEELKKETLKNTPPVMIKKDQTIVKEGEPVSKYQLDLLKDIGLLNNNNNFEWYIFIGLGVLIILVLFIQYVYIYKFYNEVFNDLNSLVLISLNNCIAILLARSIYTISPFLIPLASIPMILTLLLNYKISLVTSLVNCILIAVAVNFEVEIILIAIMSAVLGSTILRKMQERNDILYASSYIAIINVILTFSAGFLLSNSVIDVSKKALFTLIGGVLSAILTIGLLPLFENLFDIVTTIKLLELSNPNNPLLKKLLLEAPGTYHHSILVGNLAEVAAEVVNGNPVLARVSAYYHDIGKTKRPYFFKENQIGRENPHDKISPNLSTLIITSHVKDGLELAKEYKIPKVIQDIIQQHHGTSLVKYFYITMKNNSERPEDVNEEDFRYQGPIPKSKEAAIIMLADGVEAAVRSINEPTKGKIEEMVNKIIKARLDEGQLDDCDLTLKEIGLIRDAFLKVLISIYHQRIEYPEDKWIRDRRIK</sequence>
<feature type="transmembrane region" description="Helical" evidence="1">
    <location>
        <begin position="391"/>
        <end position="413"/>
    </location>
</feature>
<dbReference type="Proteomes" id="UP000663464">
    <property type="component" value="Chromosome"/>
</dbReference>
<keyword evidence="1" id="KW-0472">Membrane</keyword>
<name>A0A0A2HEK6_CLOBO</name>
<feature type="transmembrane region" description="Helical" evidence="1">
    <location>
        <begin position="425"/>
        <end position="445"/>
    </location>
</feature>
<protein>
    <submittedName>
        <fullName evidence="3">HDIG domain-containing protein</fullName>
    </submittedName>
</protein>
<dbReference type="SUPFAM" id="SSF109604">
    <property type="entry name" value="HD-domain/PDEase-like"/>
    <property type="match status" value="1"/>
</dbReference>
<dbReference type="AlphaFoldDB" id="A0A0A2HEK6"/>
<organism evidence="3 5">
    <name type="scientific">Clostridium botulinum</name>
    <dbReference type="NCBI Taxonomy" id="1491"/>
    <lineage>
        <taxon>Bacteria</taxon>
        <taxon>Bacillati</taxon>
        <taxon>Bacillota</taxon>
        <taxon>Clostridia</taxon>
        <taxon>Eubacteriales</taxon>
        <taxon>Clostridiaceae</taxon>
        <taxon>Clostridium</taxon>
    </lineage>
</organism>
<feature type="transmembrane region" description="Helical" evidence="1">
    <location>
        <begin position="268"/>
        <end position="288"/>
    </location>
</feature>
<keyword evidence="1" id="KW-1133">Transmembrane helix</keyword>
<dbReference type="Pfam" id="PF07698">
    <property type="entry name" value="7TM-7TMR_HD"/>
    <property type="match status" value="1"/>
</dbReference>
<reference evidence="4 6" key="1">
    <citation type="journal article" date="2014" name="J. Infect. Dis.">
        <title>Molecular characterization of a novel botulinum neurotoxin type H gene.</title>
        <authorList>
            <person name="Dover N."/>
            <person name="Barash J.R."/>
            <person name="Hill K.K."/>
            <person name="Xie G."/>
            <person name="Arnon S.S."/>
        </authorList>
    </citation>
    <scope>NUCLEOTIDE SEQUENCE [LARGE SCALE GENOMIC DNA]</scope>
    <source>
        <strain evidence="4 6">IBCA10-7060</strain>
    </source>
</reference>
<accession>A0A0A2HEK6</accession>
<dbReference type="EMBL" id="CP069280">
    <property type="protein sequence ID" value="QRI52903.1"/>
    <property type="molecule type" value="Genomic_DNA"/>
</dbReference>
<dbReference type="Gene3D" id="1.10.3210.10">
    <property type="entry name" value="Hypothetical protein af1432"/>
    <property type="match status" value="1"/>
</dbReference>
<proteinExistence type="predicted"/>
<gene>
    <name evidence="3" type="ORF">EXM69_08585</name>
    <name evidence="4" type="ORF">JQS73_15950</name>
</gene>
<dbReference type="InterPro" id="IPR006674">
    <property type="entry name" value="HD_domain"/>
</dbReference>
<reference evidence="3 5" key="2">
    <citation type="submission" date="2019-02" db="EMBL/GenBank/DDBJ databases">
        <title>Genome sequencing of Clostridium botulinum clinical isolates.</title>
        <authorList>
            <person name="Brunt J."/>
            <person name="Van Vliet A.H.M."/>
            <person name="Stringer S.C."/>
            <person name="Grant K.A."/>
            <person name="Carter A.C."/>
            <person name="Peck M.W."/>
        </authorList>
    </citation>
    <scope>NUCLEOTIDE SEQUENCE [LARGE SCALE GENOMIC DNA]</scope>
    <source>
        <strain evidence="3 5">H142660711</strain>
    </source>
</reference>
<evidence type="ECO:0000313" key="5">
    <source>
        <dbReference type="Proteomes" id="UP000473887"/>
    </source>
</evidence>
<dbReference type="CDD" id="cd00077">
    <property type="entry name" value="HDc"/>
    <property type="match status" value="1"/>
</dbReference>